<reference evidence="1" key="2">
    <citation type="submission" date="2022-01" db="EMBL/GenBank/DDBJ databases">
        <authorList>
            <person name="Yamashiro T."/>
            <person name="Shiraishi A."/>
            <person name="Satake H."/>
            <person name="Nakayama K."/>
        </authorList>
    </citation>
    <scope>NUCLEOTIDE SEQUENCE</scope>
</reference>
<keyword evidence="2" id="KW-1185">Reference proteome</keyword>
<sequence>MRIQDGEAVPLVHPREVSSNEGSRRFIAHRVEKVLSPERSEEFGEAVETMSSKYGVVCHCATILENPRPLEILITSHIDDVDFVDRHMVKSAVYFLDLKLFGYFAMRILTGGKPVGRNLFEDHSEAIPQISLTEIGRSGLDTYSWICMVQLGMVFLLSRIQAEPKSLSSATSDDTAWVEELVLILATTALFLD</sequence>
<dbReference type="Proteomes" id="UP001151760">
    <property type="component" value="Unassembled WGS sequence"/>
</dbReference>
<gene>
    <name evidence="1" type="ORF">Tco_0679333</name>
</gene>
<reference evidence="1" key="1">
    <citation type="journal article" date="2022" name="Int. J. Mol. Sci.">
        <title>Draft Genome of Tanacetum Coccineum: Genomic Comparison of Closely Related Tanacetum-Family Plants.</title>
        <authorList>
            <person name="Yamashiro T."/>
            <person name="Shiraishi A."/>
            <person name="Nakayama K."/>
            <person name="Satake H."/>
        </authorList>
    </citation>
    <scope>NUCLEOTIDE SEQUENCE</scope>
</reference>
<comment type="caution">
    <text evidence="1">The sequence shown here is derived from an EMBL/GenBank/DDBJ whole genome shotgun (WGS) entry which is preliminary data.</text>
</comment>
<evidence type="ECO:0000313" key="2">
    <source>
        <dbReference type="Proteomes" id="UP001151760"/>
    </source>
</evidence>
<name>A0ABQ4XHT4_9ASTR</name>
<evidence type="ECO:0000313" key="1">
    <source>
        <dbReference type="EMBL" id="GJS64769.1"/>
    </source>
</evidence>
<organism evidence="1 2">
    <name type="scientific">Tanacetum coccineum</name>
    <dbReference type="NCBI Taxonomy" id="301880"/>
    <lineage>
        <taxon>Eukaryota</taxon>
        <taxon>Viridiplantae</taxon>
        <taxon>Streptophyta</taxon>
        <taxon>Embryophyta</taxon>
        <taxon>Tracheophyta</taxon>
        <taxon>Spermatophyta</taxon>
        <taxon>Magnoliopsida</taxon>
        <taxon>eudicotyledons</taxon>
        <taxon>Gunneridae</taxon>
        <taxon>Pentapetalae</taxon>
        <taxon>asterids</taxon>
        <taxon>campanulids</taxon>
        <taxon>Asterales</taxon>
        <taxon>Asteraceae</taxon>
        <taxon>Asteroideae</taxon>
        <taxon>Anthemideae</taxon>
        <taxon>Anthemidinae</taxon>
        <taxon>Tanacetum</taxon>
    </lineage>
</organism>
<dbReference type="EMBL" id="BQNB010009528">
    <property type="protein sequence ID" value="GJS64769.1"/>
    <property type="molecule type" value="Genomic_DNA"/>
</dbReference>
<accession>A0ABQ4XHT4</accession>
<proteinExistence type="predicted"/>
<protein>
    <submittedName>
        <fullName evidence="1">Uncharacterized protein</fullName>
    </submittedName>
</protein>